<dbReference type="Gene3D" id="2.60.120.20">
    <property type="match status" value="1"/>
</dbReference>
<dbReference type="EMBL" id="BK010825">
    <property type="protein sequence ID" value="DBA08158.1"/>
    <property type="molecule type" value="Genomic_RNA"/>
</dbReference>
<evidence type="ECO:0000256" key="3">
    <source>
        <dbReference type="ARBA" id="ARBA00022844"/>
    </source>
</evidence>
<name>A0A9Y0XC55_9VIRU</name>
<comment type="subcellular location">
    <subcellularLocation>
        <location evidence="1">Virion</location>
    </subcellularLocation>
</comment>
<protein>
    <submittedName>
        <fullName evidence="5">Coat protein</fullName>
    </submittedName>
</protein>
<feature type="compositionally biased region" description="Basic residues" evidence="4">
    <location>
        <begin position="1"/>
        <end position="18"/>
    </location>
</feature>
<dbReference type="GO" id="GO:0005198">
    <property type="term" value="F:structural molecule activity"/>
    <property type="evidence" value="ECO:0007669"/>
    <property type="project" value="InterPro"/>
</dbReference>
<feature type="region of interest" description="Disordered" evidence="4">
    <location>
        <begin position="1"/>
        <end position="59"/>
    </location>
</feature>
<dbReference type="InterPro" id="IPR001517">
    <property type="entry name" value="Luteo_coat"/>
</dbReference>
<dbReference type="Pfam" id="PF00894">
    <property type="entry name" value="Luteo_coat"/>
    <property type="match status" value="1"/>
</dbReference>
<sequence length="190" mass="21249">MPTKSRSKAARPRRRPRRVVVVAPSTAQPRAQPRRSRRRPNRRGRGLNGSHTVDFSMVHGPFNGNSTGTIKFGPSSDCQCIKGNLAAYQKYRITWLRVVYQSEASATDRGCIAYHVDTSTTKRAADIVLLDTWNIRANGTATYGREILGDQPWYESNKDQFCFLYKGTGSSDVAGHFRINGKIQLMNASL</sequence>
<evidence type="ECO:0000256" key="4">
    <source>
        <dbReference type="SAM" id="MobiDB-lite"/>
    </source>
</evidence>
<organism evidence="5">
    <name type="scientific">Bird's-foot trefoil enamovirus 1</name>
    <dbReference type="NCBI Taxonomy" id="2283314"/>
    <lineage>
        <taxon>Viruses</taxon>
        <taxon>Riboviria</taxon>
        <taxon>Orthornavirae</taxon>
        <taxon>Pisuviricota</taxon>
        <taxon>Pisoniviricetes</taxon>
        <taxon>Sobelivirales</taxon>
        <taxon>Solemoviridae</taxon>
        <taxon>Enamovirus</taxon>
        <taxon>Enamovirus BFTEV</taxon>
        <taxon>Birdsfoot trefoil enamovirus 1</taxon>
    </lineage>
</organism>
<reference evidence="5" key="2">
    <citation type="journal article" date="2016" name="Arch. Virol.">
        <title>Complete genome sequence of a new enamovirus from Argentina infecting alfalfa plants showing dwarfism symptoms.</title>
        <authorList>
            <person name="Bejerman N."/>
            <person name="Giolitti F."/>
            <person name="Trucco V."/>
            <person name="de Breuil S."/>
            <person name="Dietzgen R.G."/>
            <person name="Lenardon S."/>
        </authorList>
    </citation>
    <scope>NUCLEOTIDE SEQUENCE</scope>
    <source>
        <strain evidence="5">LC</strain>
    </source>
</reference>
<proteinExistence type="predicted"/>
<feature type="compositionally biased region" description="Low complexity" evidence="4">
    <location>
        <begin position="19"/>
        <end position="31"/>
    </location>
</feature>
<reference evidence="5" key="1">
    <citation type="journal article" date="2015" name="Virus Res.">
        <title>Complete genome sequence and intracellular protein localization of Datura yellow vein nucleorhabdovirus.</title>
        <authorList>
            <person name="Dietzgen R.G."/>
            <person name="Innes D.J."/>
            <person name="Bejerman N."/>
        </authorList>
    </citation>
    <scope>NUCLEOTIDE SEQUENCE</scope>
    <source>
        <strain evidence="5">LC</strain>
    </source>
</reference>
<dbReference type="GO" id="GO:0019028">
    <property type="term" value="C:viral capsid"/>
    <property type="evidence" value="ECO:0007669"/>
    <property type="project" value="UniProtKB-KW"/>
</dbReference>
<accession>A0A9Y0XC55</accession>
<dbReference type="InterPro" id="IPR029053">
    <property type="entry name" value="Viral_coat"/>
</dbReference>
<evidence type="ECO:0000256" key="1">
    <source>
        <dbReference type="ARBA" id="ARBA00004328"/>
    </source>
</evidence>
<dbReference type="PRINTS" id="PR00915">
    <property type="entry name" value="LUTEOGP1COAT"/>
</dbReference>
<evidence type="ECO:0000256" key="2">
    <source>
        <dbReference type="ARBA" id="ARBA00022561"/>
    </source>
</evidence>
<keyword evidence="3" id="KW-0946">Virion</keyword>
<reference evidence="5" key="3">
    <citation type="journal article" date="2019" name="Arch. Virol.">
        <title>Novel bird's-foot trefoil RNA viruses provide insights into a clade of legume-associated enamoviruses and rhabdoviruses.</title>
        <authorList>
            <person name="Debat H.J."/>
            <person name="Bejerman N."/>
        </authorList>
    </citation>
    <scope>NUCLEOTIDE SEQUENCE</scope>
    <source>
        <strain evidence="5">LC</strain>
    </source>
</reference>
<evidence type="ECO:0000313" key="5">
    <source>
        <dbReference type="EMBL" id="DBA08158.1"/>
    </source>
</evidence>
<keyword evidence="2 5" id="KW-0167">Capsid protein</keyword>
<feature type="compositionally biased region" description="Basic residues" evidence="4">
    <location>
        <begin position="32"/>
        <end position="45"/>
    </location>
</feature>